<reference evidence="2" key="1">
    <citation type="journal article" date="2021" name="New Phytol.">
        <title>Evolutionary innovations through gain and loss of genes in the ectomycorrhizal Boletales.</title>
        <authorList>
            <person name="Wu G."/>
            <person name="Miyauchi S."/>
            <person name="Morin E."/>
            <person name="Kuo A."/>
            <person name="Drula E."/>
            <person name="Varga T."/>
            <person name="Kohler A."/>
            <person name="Feng B."/>
            <person name="Cao Y."/>
            <person name="Lipzen A."/>
            <person name="Daum C."/>
            <person name="Hundley H."/>
            <person name="Pangilinan J."/>
            <person name="Johnson J."/>
            <person name="Barry K."/>
            <person name="LaButti K."/>
            <person name="Ng V."/>
            <person name="Ahrendt S."/>
            <person name="Min B."/>
            <person name="Choi I.G."/>
            <person name="Park H."/>
            <person name="Plett J.M."/>
            <person name="Magnuson J."/>
            <person name="Spatafora J.W."/>
            <person name="Nagy L.G."/>
            <person name="Henrissat B."/>
            <person name="Grigoriev I.V."/>
            <person name="Yang Z.L."/>
            <person name="Xu J."/>
            <person name="Martin F.M."/>
        </authorList>
    </citation>
    <scope>NUCLEOTIDE SEQUENCE</scope>
    <source>
        <strain evidence="2">KKN 215</strain>
    </source>
</reference>
<organism evidence="2 3">
    <name type="scientific">Cristinia sonorae</name>
    <dbReference type="NCBI Taxonomy" id="1940300"/>
    <lineage>
        <taxon>Eukaryota</taxon>
        <taxon>Fungi</taxon>
        <taxon>Dikarya</taxon>
        <taxon>Basidiomycota</taxon>
        <taxon>Agaricomycotina</taxon>
        <taxon>Agaricomycetes</taxon>
        <taxon>Agaricomycetidae</taxon>
        <taxon>Agaricales</taxon>
        <taxon>Pleurotineae</taxon>
        <taxon>Stephanosporaceae</taxon>
        <taxon>Cristinia</taxon>
    </lineage>
</organism>
<sequence>MGAGAAYEILEEGYLVQNTGINPSTGEPWKPQWVLKHKCSEDSIARWKVKKYQHGIIPKSEPLLTASNEDDGWGNLDMVLSSAPESSSRKRSHAESWGWDDIKAEQSEGDLGGQSLGWTPPPQVQMAKRSRPTDPGTRRPSYGPLSTGFKAGSSKKRTGTREPSSFNDSWTNSSTLETYSRPPQRCEEDIKPAPTEVTSRWLLLPLARTNGITVEIKHSFPENENPGWNNGDFEGLQGVVLSVLNLGDGLARSTATVRLANPPDEDHRDYPIPVDCLWPVPPSKAGELAIILVGQFCGQVAKLRQLEEEGVWLVSAGNSHFEIEAEHMAGLVEV</sequence>
<comment type="caution">
    <text evidence="2">The sequence shown here is derived from an EMBL/GenBank/DDBJ whole genome shotgun (WGS) entry which is preliminary data.</text>
</comment>
<dbReference type="Proteomes" id="UP000813824">
    <property type="component" value="Unassembled WGS sequence"/>
</dbReference>
<feature type="compositionally biased region" description="Polar residues" evidence="1">
    <location>
        <begin position="161"/>
        <end position="178"/>
    </location>
</feature>
<evidence type="ECO:0000256" key="1">
    <source>
        <dbReference type="SAM" id="MobiDB-lite"/>
    </source>
</evidence>
<evidence type="ECO:0000313" key="3">
    <source>
        <dbReference type="Proteomes" id="UP000813824"/>
    </source>
</evidence>
<dbReference type="AlphaFoldDB" id="A0A8K0UUJ0"/>
<accession>A0A8K0UUJ0</accession>
<feature type="region of interest" description="Disordered" evidence="1">
    <location>
        <begin position="107"/>
        <end position="189"/>
    </location>
</feature>
<protein>
    <submittedName>
        <fullName evidence="2">Uncharacterized protein</fullName>
    </submittedName>
</protein>
<keyword evidence="3" id="KW-1185">Reference proteome</keyword>
<proteinExistence type="predicted"/>
<gene>
    <name evidence="2" type="ORF">BXZ70DRAFT_610545</name>
</gene>
<dbReference type="EMBL" id="JAEVFJ010000005">
    <property type="protein sequence ID" value="KAH8104706.1"/>
    <property type="molecule type" value="Genomic_DNA"/>
</dbReference>
<evidence type="ECO:0000313" key="2">
    <source>
        <dbReference type="EMBL" id="KAH8104706.1"/>
    </source>
</evidence>
<dbReference type="OrthoDB" id="3647690at2759"/>
<name>A0A8K0UUJ0_9AGAR</name>